<keyword evidence="3 12" id="KW-0813">Transport</keyword>
<name>A0AAW2CMM6_9ROSI</name>
<dbReference type="CDD" id="cd12823">
    <property type="entry name" value="Mrs2_Mfm1p-like"/>
    <property type="match status" value="1"/>
</dbReference>
<keyword evidence="6 12" id="KW-0812">Transmembrane</keyword>
<dbReference type="Gene3D" id="2.40.128.330">
    <property type="match status" value="1"/>
</dbReference>
<evidence type="ECO:0000256" key="6">
    <source>
        <dbReference type="ARBA" id="ARBA00022692"/>
    </source>
</evidence>
<evidence type="ECO:0000256" key="2">
    <source>
        <dbReference type="ARBA" id="ARBA00007535"/>
    </source>
</evidence>
<keyword evidence="15" id="KW-1185">Reference proteome</keyword>
<evidence type="ECO:0000256" key="1">
    <source>
        <dbReference type="ARBA" id="ARBA00004508"/>
    </source>
</evidence>
<dbReference type="PANTHER" id="PTHR13890:SF0">
    <property type="entry name" value="MAGNESIUM TRANSPORTER MRS2 HOMOLOG, MITOCHONDRIAL"/>
    <property type="match status" value="1"/>
</dbReference>
<dbReference type="Gene3D" id="1.20.58.340">
    <property type="entry name" value="Magnesium transport protein CorA, transmembrane region"/>
    <property type="match status" value="1"/>
</dbReference>
<proteinExistence type="inferred from homology"/>
<keyword evidence="7 12" id="KW-0460">Magnesium</keyword>
<dbReference type="EMBL" id="JAZDWU010000006">
    <property type="protein sequence ID" value="KAK9999477.1"/>
    <property type="molecule type" value="Genomic_DNA"/>
</dbReference>
<evidence type="ECO:0000256" key="11">
    <source>
        <dbReference type="ARBA" id="ARBA00023136"/>
    </source>
</evidence>
<evidence type="ECO:0000256" key="9">
    <source>
        <dbReference type="ARBA" id="ARBA00022989"/>
    </source>
</evidence>
<dbReference type="FunFam" id="1.20.58.340:FF:000013">
    <property type="entry name" value="Magnesium transporter MRS2-11, chloroplastic"/>
    <property type="match status" value="1"/>
</dbReference>
<evidence type="ECO:0000256" key="13">
    <source>
        <dbReference type="SAM" id="MobiDB-lite"/>
    </source>
</evidence>
<feature type="region of interest" description="Disordered" evidence="13">
    <location>
        <begin position="73"/>
        <end position="118"/>
    </location>
</feature>
<evidence type="ECO:0000256" key="3">
    <source>
        <dbReference type="ARBA" id="ARBA00022448"/>
    </source>
</evidence>
<keyword evidence="9 12" id="KW-1133">Transmembrane helix</keyword>
<comment type="function">
    <text evidence="12">Magnesium transporter that may mediate the influx of magnesium.</text>
</comment>
<evidence type="ECO:0000256" key="5">
    <source>
        <dbReference type="ARBA" id="ARBA00022640"/>
    </source>
</evidence>
<keyword evidence="5" id="KW-0934">Plastid</keyword>
<dbReference type="Proteomes" id="UP001459277">
    <property type="component" value="Unassembled WGS sequence"/>
</dbReference>
<sequence length="465" mass="51699">MALTAPPPPPSSSSNLLQFSLHSRSTTALFSDLATSSRFFQSPWPPPLLSSHKTAISPTVIKEIQCRAKCSAKSTAEEDRLSEPETLAADGDESREDEKVEQHQSSLATTSVPTGSKKVASSLSDSLSLGIREPVYEVVEVKSNGMVSTRKINRRQLLKSSGLRLRDIRSVDPSLFLTNSVPALLVREHAILLNLGSLRAMAMQECVLIFDYNSKGGKAFLETLLARLNPKNMNGGPCMPFELEVVEAALLSRIQHLEHSLMNLEPRVRALLEVLPNRLTAEVLEQLRISKQTLVELGSRAGDLRQMLLDLLEDTEEIRRICIMGRNCTLKRGYHDVECSVPLEKQIAEEEEEEIEMLLENYLQRCESCHGQAERLLDSAKEMEDSIAVNLSSRRLEVSRVELLLQVGTFCVGVGALVAGIFGMNLRSYLEEHVFAFWLTTAGIIVGAVVAFFLMYSYLKTRKIL</sequence>
<dbReference type="Pfam" id="PF22099">
    <property type="entry name" value="MRS2-like"/>
    <property type="match status" value="1"/>
</dbReference>
<keyword evidence="4" id="KW-0150">Chloroplast</keyword>
<dbReference type="InterPro" id="IPR039204">
    <property type="entry name" value="MRS2-like"/>
</dbReference>
<dbReference type="PANTHER" id="PTHR13890">
    <property type="entry name" value="RNA SPLICING PROTEIN MRS2, MITOCHONDRIAL"/>
    <property type="match status" value="1"/>
</dbReference>
<keyword evidence="8" id="KW-0809">Transit peptide</keyword>
<keyword evidence="10 12" id="KW-0406">Ion transport</keyword>
<evidence type="ECO:0000256" key="10">
    <source>
        <dbReference type="ARBA" id="ARBA00023065"/>
    </source>
</evidence>
<evidence type="ECO:0000256" key="4">
    <source>
        <dbReference type="ARBA" id="ARBA00022528"/>
    </source>
</evidence>
<evidence type="ECO:0000256" key="12">
    <source>
        <dbReference type="RuleBase" id="RU366041"/>
    </source>
</evidence>
<feature type="transmembrane region" description="Helical" evidence="12">
    <location>
        <begin position="435"/>
        <end position="459"/>
    </location>
</feature>
<feature type="transmembrane region" description="Helical" evidence="12">
    <location>
        <begin position="403"/>
        <end position="423"/>
    </location>
</feature>
<evidence type="ECO:0000256" key="7">
    <source>
        <dbReference type="ARBA" id="ARBA00022842"/>
    </source>
</evidence>
<evidence type="ECO:0000256" key="8">
    <source>
        <dbReference type="ARBA" id="ARBA00022946"/>
    </source>
</evidence>
<comment type="similarity">
    <text evidence="2 12">Belongs to the CorA metal ion transporter (MIT) (TC 1.A.35.5) family.</text>
</comment>
<dbReference type="GO" id="GO:0031969">
    <property type="term" value="C:chloroplast membrane"/>
    <property type="evidence" value="ECO:0007669"/>
    <property type="project" value="UniProtKB-SubCell"/>
</dbReference>
<protein>
    <recommendedName>
        <fullName evidence="12">Magnesium transporter</fullName>
    </recommendedName>
</protein>
<accession>A0AAW2CMM6</accession>
<comment type="caution">
    <text evidence="14">The sequence shown here is derived from an EMBL/GenBank/DDBJ whole genome shotgun (WGS) entry which is preliminary data.</text>
</comment>
<evidence type="ECO:0000313" key="14">
    <source>
        <dbReference type="EMBL" id="KAK9999477.1"/>
    </source>
</evidence>
<dbReference type="FunFam" id="2.40.128.330:FF:000004">
    <property type="entry name" value="Magnesium transporter MRS2-11, chloroplastic"/>
    <property type="match status" value="1"/>
</dbReference>
<gene>
    <name evidence="14" type="ORF">SO802_019080</name>
</gene>
<dbReference type="GO" id="GO:0015095">
    <property type="term" value="F:magnesium ion transmembrane transporter activity"/>
    <property type="evidence" value="ECO:0007669"/>
    <property type="project" value="TreeGrafter"/>
</dbReference>
<comment type="subcellular location">
    <subcellularLocation>
        <location evidence="12">Membrane</location>
        <topology evidence="12">Multi-pass membrane protein</topology>
    </subcellularLocation>
    <subcellularLocation>
        <location evidence="1">Plastid</location>
        <location evidence="1">Chloroplast membrane</location>
        <topology evidence="1">Multi-pass membrane protein</topology>
    </subcellularLocation>
</comment>
<organism evidence="14 15">
    <name type="scientific">Lithocarpus litseifolius</name>
    <dbReference type="NCBI Taxonomy" id="425828"/>
    <lineage>
        <taxon>Eukaryota</taxon>
        <taxon>Viridiplantae</taxon>
        <taxon>Streptophyta</taxon>
        <taxon>Embryophyta</taxon>
        <taxon>Tracheophyta</taxon>
        <taxon>Spermatophyta</taxon>
        <taxon>Magnoliopsida</taxon>
        <taxon>eudicotyledons</taxon>
        <taxon>Gunneridae</taxon>
        <taxon>Pentapetalae</taxon>
        <taxon>rosids</taxon>
        <taxon>fabids</taxon>
        <taxon>Fagales</taxon>
        <taxon>Fagaceae</taxon>
        <taxon>Lithocarpus</taxon>
    </lineage>
</organism>
<evidence type="ECO:0000313" key="15">
    <source>
        <dbReference type="Proteomes" id="UP001459277"/>
    </source>
</evidence>
<feature type="compositionally biased region" description="Polar residues" evidence="13">
    <location>
        <begin position="103"/>
        <end position="118"/>
    </location>
</feature>
<keyword evidence="11 12" id="KW-0472">Membrane</keyword>
<reference evidence="14 15" key="1">
    <citation type="submission" date="2024-01" db="EMBL/GenBank/DDBJ databases">
        <title>A telomere-to-telomere, gap-free genome of sweet tea (Lithocarpus litseifolius).</title>
        <authorList>
            <person name="Zhou J."/>
        </authorList>
    </citation>
    <scope>NUCLEOTIDE SEQUENCE [LARGE SCALE GENOMIC DNA]</scope>
    <source>
        <strain evidence="14">Zhou-2022a</strain>
        <tissue evidence="14">Leaf</tissue>
    </source>
</reference>
<dbReference type="AlphaFoldDB" id="A0AAW2CMM6"/>